<dbReference type="Gene3D" id="3.90.70.10">
    <property type="entry name" value="Cysteine proteinases"/>
    <property type="match status" value="1"/>
</dbReference>
<keyword evidence="4" id="KW-1185">Reference proteome</keyword>
<reference evidence="3 4" key="1">
    <citation type="submission" date="2020-07" db="EMBL/GenBank/DDBJ databases">
        <authorList>
            <person name="Feng X."/>
        </authorList>
    </citation>
    <scope>NUCLEOTIDE SEQUENCE [LARGE SCALE GENOMIC DNA]</scope>
    <source>
        <strain evidence="3 4">JCM31066</strain>
    </source>
</reference>
<feature type="chain" id="PRO_5032653426" evidence="1">
    <location>
        <begin position="24"/>
        <end position="440"/>
    </location>
</feature>
<dbReference type="RefSeq" id="WP_185676040.1">
    <property type="nucleotide sequence ID" value="NZ_JACHVB010000035.1"/>
</dbReference>
<dbReference type="Pfam" id="PF13529">
    <property type="entry name" value="Peptidase_C39_2"/>
    <property type="match status" value="1"/>
</dbReference>
<evidence type="ECO:0000256" key="1">
    <source>
        <dbReference type="SAM" id="SignalP"/>
    </source>
</evidence>
<organism evidence="3 4">
    <name type="scientific">Ruficoccus amylovorans</name>
    <dbReference type="NCBI Taxonomy" id="1804625"/>
    <lineage>
        <taxon>Bacteria</taxon>
        <taxon>Pseudomonadati</taxon>
        <taxon>Verrucomicrobiota</taxon>
        <taxon>Opitutia</taxon>
        <taxon>Puniceicoccales</taxon>
        <taxon>Cerasicoccaceae</taxon>
        <taxon>Ruficoccus</taxon>
    </lineage>
</organism>
<evidence type="ECO:0000259" key="2">
    <source>
        <dbReference type="Pfam" id="PF13529"/>
    </source>
</evidence>
<dbReference type="AlphaFoldDB" id="A0A842HHQ6"/>
<feature type="domain" description="Peptidase C39-like" evidence="2">
    <location>
        <begin position="300"/>
        <end position="412"/>
    </location>
</feature>
<comment type="caution">
    <text evidence="3">The sequence shown here is derived from an EMBL/GenBank/DDBJ whole genome shotgun (WGS) entry which is preliminary data.</text>
</comment>
<gene>
    <name evidence="3" type="ORF">H5P28_12490</name>
</gene>
<dbReference type="InterPro" id="IPR039564">
    <property type="entry name" value="Peptidase_C39-like"/>
</dbReference>
<keyword evidence="1" id="KW-0732">Signal</keyword>
<dbReference type="Proteomes" id="UP000546464">
    <property type="component" value="Unassembled WGS sequence"/>
</dbReference>
<feature type="signal peptide" evidence="1">
    <location>
        <begin position="1"/>
        <end position="23"/>
    </location>
</feature>
<evidence type="ECO:0000313" key="4">
    <source>
        <dbReference type="Proteomes" id="UP000546464"/>
    </source>
</evidence>
<proteinExistence type="predicted"/>
<protein>
    <submittedName>
        <fullName evidence="3">C39 family peptidase</fullName>
    </submittedName>
</protein>
<evidence type="ECO:0000313" key="3">
    <source>
        <dbReference type="EMBL" id="MBC2595077.1"/>
    </source>
</evidence>
<dbReference type="EMBL" id="JACHVB010000035">
    <property type="protein sequence ID" value="MBC2595077.1"/>
    <property type="molecule type" value="Genomic_DNA"/>
</dbReference>
<name>A0A842HHQ6_9BACT</name>
<accession>A0A842HHQ6</accession>
<sequence>MPTAVRQYLLLCLLTAFLPTARAAYSPLTLPETWTFTVATPAYNPETGEQLGDFQPGIKVNVVSESTSAKGRFWDVEYVRYGAPPIQAQIHVPDLSKVHPRAYASVREDIDSFPLLKKQLEAETPWSIELLELRKRLLGKKAILMDGTEDDPMSIASSQPRQDGFAWDQMPVEVRLSKNTARSARIVINFWNKGDRHSVVDPRRAYPILRDKLARIEKAFGTNQFGSDHDSGPGINALRYGEELYYLPNETEARLRYSSDEYLILELSEYGIRQGNSPASGQDLIGHVKTSENGELYVADIPMISQGEKGYCVAATLARVLSYYGYPVDMYSVAKLAETERYGTSLDNMTTAMRRVSGTAPLRVKELGSNEPASIRSVIEQGLPIVWLVPGHCRLIIGIHPDTREIVFSDSWGPDHAYKTMPYDEFLSLNRHMYVLEPAQ</sequence>